<reference evidence="2" key="1">
    <citation type="submission" date="2023-03" db="EMBL/GenBank/DDBJ databases">
        <title>Massive genome expansion in bonnet fungi (Mycena s.s.) driven by repeated elements and novel gene families across ecological guilds.</title>
        <authorList>
            <consortium name="Lawrence Berkeley National Laboratory"/>
            <person name="Harder C.B."/>
            <person name="Miyauchi S."/>
            <person name="Viragh M."/>
            <person name="Kuo A."/>
            <person name="Thoen E."/>
            <person name="Andreopoulos B."/>
            <person name="Lu D."/>
            <person name="Skrede I."/>
            <person name="Drula E."/>
            <person name="Henrissat B."/>
            <person name="Morin E."/>
            <person name="Kohler A."/>
            <person name="Barry K."/>
            <person name="LaButti K."/>
            <person name="Morin E."/>
            <person name="Salamov A."/>
            <person name="Lipzen A."/>
            <person name="Mereny Z."/>
            <person name="Hegedus B."/>
            <person name="Baldrian P."/>
            <person name="Stursova M."/>
            <person name="Weitz H."/>
            <person name="Taylor A."/>
            <person name="Grigoriev I.V."/>
            <person name="Nagy L.G."/>
            <person name="Martin F."/>
            <person name="Kauserud H."/>
        </authorList>
    </citation>
    <scope>NUCLEOTIDE SEQUENCE</scope>
    <source>
        <strain evidence="2">CBHHK173m</strain>
    </source>
</reference>
<proteinExistence type="predicted"/>
<evidence type="ECO:0000256" key="1">
    <source>
        <dbReference type="SAM" id="MobiDB-lite"/>
    </source>
</evidence>
<dbReference type="AlphaFoldDB" id="A0AAD6UFN7"/>
<sequence length="518" mass="58382">MAPKKFSRFYVGQSVRRGRSHDCFGFVNQVLGRPVRSQQPYALCDALMHENELVVRREDDDEVYRGEVRREDSMAYYALTQTVHLPDISDGDEEEEVDELTDRSSPSPTSEHSGTVALLFPASPATSATQYALSSPRSPRIFTKTYVPSPTVSDYAPAPPRLVTYSARDRKNYGPRKAHAARDHEASHKAQKVVLARKRAAIRRSVRLNPNFVDARHFGVWSAEKLIRMGHVLHKRDWQSLTPLIDSREYVMGVIAGAPQGDLTWWNQHVQHAAQAMTRLLRLGHFDPLVDEESHVRFGLGFGQHGAVPYYILPKSVHQREISFIERSGGFKVIAAYQNHILSQVAPKLFAHQRLCVERLEHISNKKVPYRDSAFTTCEISFGDGPDLSRKNIDSTFYTMEAVTICGTWENEAGIVFWDDGAVLALRGGNTVVFPSGTKRISFGSVGANETRFFFRQFFSAGLMRWMEKGGRTDAVFDIDATSEEKTPLSNCEHLILDSSDLTWDSRGFQPLVLDNDS</sequence>
<name>A0AAD6UFN7_9AGAR</name>
<protein>
    <submittedName>
        <fullName evidence="2">Uncharacterized protein</fullName>
    </submittedName>
</protein>
<accession>A0AAD6UFN7</accession>
<feature type="compositionally biased region" description="Polar residues" evidence="1">
    <location>
        <begin position="103"/>
        <end position="113"/>
    </location>
</feature>
<organism evidence="2 3">
    <name type="scientific">Mycena belliarum</name>
    <dbReference type="NCBI Taxonomy" id="1033014"/>
    <lineage>
        <taxon>Eukaryota</taxon>
        <taxon>Fungi</taxon>
        <taxon>Dikarya</taxon>
        <taxon>Basidiomycota</taxon>
        <taxon>Agaricomycotina</taxon>
        <taxon>Agaricomycetes</taxon>
        <taxon>Agaricomycetidae</taxon>
        <taxon>Agaricales</taxon>
        <taxon>Marasmiineae</taxon>
        <taxon>Mycenaceae</taxon>
        <taxon>Mycena</taxon>
    </lineage>
</organism>
<comment type="caution">
    <text evidence="2">The sequence shown here is derived from an EMBL/GenBank/DDBJ whole genome shotgun (WGS) entry which is preliminary data.</text>
</comment>
<feature type="compositionally biased region" description="Acidic residues" evidence="1">
    <location>
        <begin position="89"/>
        <end position="99"/>
    </location>
</feature>
<feature type="region of interest" description="Disordered" evidence="1">
    <location>
        <begin position="85"/>
        <end position="114"/>
    </location>
</feature>
<evidence type="ECO:0000313" key="2">
    <source>
        <dbReference type="EMBL" id="KAJ7097102.1"/>
    </source>
</evidence>
<dbReference type="Proteomes" id="UP001222325">
    <property type="component" value="Unassembled WGS sequence"/>
</dbReference>
<evidence type="ECO:0000313" key="3">
    <source>
        <dbReference type="Proteomes" id="UP001222325"/>
    </source>
</evidence>
<gene>
    <name evidence="2" type="ORF">B0H15DRAFT_797821</name>
</gene>
<keyword evidence="3" id="KW-1185">Reference proteome</keyword>
<dbReference type="EMBL" id="JARJCN010000010">
    <property type="protein sequence ID" value="KAJ7097102.1"/>
    <property type="molecule type" value="Genomic_DNA"/>
</dbReference>